<dbReference type="EMBL" id="AY995189">
    <property type="protein sequence ID" value="AAX94570.1"/>
    <property type="molecule type" value="Genomic_DNA"/>
</dbReference>
<keyword evidence="2" id="KW-0614">Plasmid</keyword>
<proteinExistence type="predicted"/>
<name>A9UL24_STRPY</name>
<feature type="signal peptide" evidence="1">
    <location>
        <begin position="1"/>
        <end position="24"/>
    </location>
</feature>
<dbReference type="RefSeq" id="WP_012262096.1">
    <property type="nucleotide sequence ID" value="NC_010230.1"/>
</dbReference>
<sequence>MKKLKRFVISLVTSLLVISSTVPALVYANETNNFAETQKEITTNSEATLSNEDYTKLTSEVKTIYTNLIQYDQTKNKFYVDEDKTEQYYNYDDESIKGVYLMKDSLNDELNNNNSSNYSEIINQKISEIDYVLQGNDINNLIPSNTRVKRSADFSWIQRCLEEAWGYAISLVTLKGIINLFKAGKFEAAAAKLASATAGRIAGMAALFAFVATCGATTVS</sequence>
<keyword evidence="1" id="KW-0732">Signal</keyword>
<protein>
    <submittedName>
        <fullName evidence="2">DysA2</fullName>
    </submittedName>
</protein>
<dbReference type="AlphaFoldDB" id="A9UL24"/>
<evidence type="ECO:0000313" key="2">
    <source>
        <dbReference type="EMBL" id="AAX94570.1"/>
    </source>
</evidence>
<evidence type="ECO:0000256" key="1">
    <source>
        <dbReference type="SAM" id="SignalP"/>
    </source>
</evidence>
<organism evidence="2">
    <name type="scientific">Streptococcus pyogenes</name>
    <dbReference type="NCBI Taxonomy" id="1314"/>
    <lineage>
        <taxon>Bacteria</taxon>
        <taxon>Bacillati</taxon>
        <taxon>Bacillota</taxon>
        <taxon>Bacilli</taxon>
        <taxon>Lactobacillales</taxon>
        <taxon>Streptococcaceae</taxon>
        <taxon>Streptococcus</taxon>
    </lineage>
</organism>
<reference evidence="2" key="1">
    <citation type="submission" date="2005-03" db="EMBL/GenBank/DDBJ databases">
        <title>Comparative analysis of bacteriocin-encoding plasmids from group A and group G streptococci.</title>
        <authorList>
            <person name="Heng N.C.K."/>
            <person name="Tagg J.R."/>
            <person name="Jack R.W."/>
        </authorList>
    </citation>
    <scope>NUCLEOTIDE SEQUENCE</scope>
    <source>
        <strain evidence="2">71-698</strain>
        <plasmid evidence="2">pDN281</plasmid>
    </source>
</reference>
<gene>
    <name evidence="2" type="primary">dysA2</name>
</gene>
<feature type="chain" id="PRO_5039595723" evidence="1">
    <location>
        <begin position="25"/>
        <end position="220"/>
    </location>
</feature>
<geneLocation type="plasmid" evidence="2">
    <name>pDN281</name>
</geneLocation>
<accession>A9UL24</accession>
<dbReference type="TCDB" id="8.B.18.1.1">
    <property type="family name" value="the glucose pts inhibitor dysgalacticin (dysgalacticin) family"/>
</dbReference>